<proteinExistence type="predicted"/>
<dbReference type="AlphaFoldDB" id="A0A3N7HXF6"/>
<keyword evidence="3" id="KW-1185">Reference proteome</keyword>
<keyword evidence="1" id="KW-0732">Signal</keyword>
<evidence type="ECO:0000313" key="3">
    <source>
        <dbReference type="Proteomes" id="UP000267464"/>
    </source>
</evidence>
<evidence type="ECO:0000313" key="2">
    <source>
        <dbReference type="EMBL" id="RQP26136.1"/>
    </source>
</evidence>
<name>A0A3N7HXF6_9BURK</name>
<evidence type="ECO:0000256" key="1">
    <source>
        <dbReference type="SAM" id="SignalP"/>
    </source>
</evidence>
<reference evidence="2 3" key="1">
    <citation type="submission" date="2018-08" db="EMBL/GenBank/DDBJ databases">
        <authorList>
            <person name="Khan S.A."/>
            <person name="Jeon C.O."/>
            <person name="Chun B.H."/>
            <person name="Jeong S.E."/>
        </authorList>
    </citation>
    <scope>NUCLEOTIDE SEQUENCE [LARGE SCALE GENOMIC DNA]</scope>
    <source>
        <strain evidence="2 3">S-16</strain>
    </source>
</reference>
<reference evidence="2 3" key="2">
    <citation type="submission" date="2018-12" db="EMBL/GenBank/DDBJ databases">
        <title>Rhizobacter gummiphilus sp. nov., a rubber-degrading bacterium isolated from the soil of a botanical garden in Japan.</title>
        <authorList>
            <person name="Shunsuke S.S."/>
        </authorList>
    </citation>
    <scope>NUCLEOTIDE SEQUENCE [LARGE SCALE GENOMIC DNA]</scope>
    <source>
        <strain evidence="2 3">S-16</strain>
    </source>
</reference>
<feature type="signal peptide" evidence="1">
    <location>
        <begin position="1"/>
        <end position="45"/>
    </location>
</feature>
<feature type="chain" id="PRO_5018186029" evidence="1">
    <location>
        <begin position="46"/>
        <end position="258"/>
    </location>
</feature>
<accession>A0A3N7HXF6</accession>
<organism evidence="2 3">
    <name type="scientific">Piscinibacter terrae</name>
    <dbReference type="NCBI Taxonomy" id="2496871"/>
    <lineage>
        <taxon>Bacteria</taxon>
        <taxon>Pseudomonadati</taxon>
        <taxon>Pseudomonadota</taxon>
        <taxon>Betaproteobacteria</taxon>
        <taxon>Burkholderiales</taxon>
        <taxon>Sphaerotilaceae</taxon>
        <taxon>Piscinibacter</taxon>
    </lineage>
</organism>
<dbReference type="Proteomes" id="UP000267464">
    <property type="component" value="Unassembled WGS sequence"/>
</dbReference>
<dbReference type="EMBL" id="QUSW01000001">
    <property type="protein sequence ID" value="RQP26136.1"/>
    <property type="molecule type" value="Genomic_DNA"/>
</dbReference>
<gene>
    <name evidence="2" type="ORF">DZC73_03595</name>
</gene>
<comment type="caution">
    <text evidence="2">The sequence shown here is derived from an EMBL/GenBank/DDBJ whole genome shotgun (WGS) entry which is preliminary data.</text>
</comment>
<sequence>MKVRGLKPHRVGPAPTLGQVLHRAWGRAAVLATALCLAAAGVMQAAPAALAVSPALDAVVTTETRVVTAAGVMRTEVWQEKVVRRGDTVWTERILPPQARDAHRHESRQEHAGHKHFDAEAAARWVQLDAKGQTVLRFVDRAHRMVVSVPKSEYEAVGFDGRFDAAAHIVPPSVIERMPVLASASRDASAVWHVEKNGEWSHRVLWSTQKQVALRIESERLDGGFRRVVTVEPVAPAGALPWDGLATYVQKEYDDFMD</sequence>
<protein>
    <submittedName>
        <fullName evidence="2">Uncharacterized protein</fullName>
    </submittedName>
</protein>